<accession>A0A9D3YLZ7</accession>
<reference evidence="1" key="2">
    <citation type="submission" date="2020-11" db="EMBL/GenBank/DDBJ databases">
        <authorList>
            <person name="McCartney M.A."/>
            <person name="Auch B."/>
            <person name="Kono T."/>
            <person name="Mallez S."/>
            <person name="Becker A."/>
            <person name="Gohl D.M."/>
            <person name="Silverstein K.A.T."/>
            <person name="Koren S."/>
            <person name="Bechman K.B."/>
            <person name="Herman A."/>
            <person name="Abrahante J.E."/>
            <person name="Garbe J."/>
        </authorList>
    </citation>
    <scope>NUCLEOTIDE SEQUENCE</scope>
    <source>
        <strain evidence="1">Duluth1</strain>
        <tissue evidence="1">Whole animal</tissue>
    </source>
</reference>
<dbReference type="AlphaFoldDB" id="A0A9D3YLZ7"/>
<keyword evidence="2" id="KW-1185">Reference proteome</keyword>
<sequence>MLSSYSCKSKKEKTGLVQPQRHMTSSFARKTLAMFMLYRLIAHLDQGLVPKSQCGFIKERGAINMVCYAGSFNRNVRNKSLTCFLLMSSRQRILTLSAETICGRPCPGTDV</sequence>
<reference evidence="1" key="1">
    <citation type="journal article" date="2019" name="bioRxiv">
        <title>The Genome of the Zebra Mussel, Dreissena polymorpha: A Resource for Invasive Species Research.</title>
        <authorList>
            <person name="McCartney M.A."/>
            <person name="Auch B."/>
            <person name="Kono T."/>
            <person name="Mallez S."/>
            <person name="Zhang Y."/>
            <person name="Obille A."/>
            <person name="Becker A."/>
            <person name="Abrahante J.E."/>
            <person name="Garbe J."/>
            <person name="Badalamenti J.P."/>
            <person name="Herman A."/>
            <person name="Mangelson H."/>
            <person name="Liachko I."/>
            <person name="Sullivan S."/>
            <person name="Sone E.D."/>
            <person name="Koren S."/>
            <person name="Silverstein K.A.T."/>
            <person name="Beckman K.B."/>
            <person name="Gohl D.M."/>
        </authorList>
    </citation>
    <scope>NUCLEOTIDE SEQUENCE</scope>
    <source>
        <strain evidence="1">Duluth1</strain>
        <tissue evidence="1">Whole animal</tissue>
    </source>
</reference>
<evidence type="ECO:0000313" key="2">
    <source>
        <dbReference type="Proteomes" id="UP000828390"/>
    </source>
</evidence>
<proteinExistence type="predicted"/>
<evidence type="ECO:0008006" key="3">
    <source>
        <dbReference type="Google" id="ProtNLM"/>
    </source>
</evidence>
<dbReference type="Proteomes" id="UP000828390">
    <property type="component" value="Unassembled WGS sequence"/>
</dbReference>
<name>A0A9D3YLZ7_DREPO</name>
<evidence type="ECO:0000313" key="1">
    <source>
        <dbReference type="EMBL" id="KAH3700901.1"/>
    </source>
</evidence>
<dbReference type="EMBL" id="JAIWYP010000015">
    <property type="protein sequence ID" value="KAH3700901.1"/>
    <property type="molecule type" value="Genomic_DNA"/>
</dbReference>
<gene>
    <name evidence="1" type="ORF">DPMN_075882</name>
</gene>
<organism evidence="1 2">
    <name type="scientific">Dreissena polymorpha</name>
    <name type="common">Zebra mussel</name>
    <name type="synonym">Mytilus polymorpha</name>
    <dbReference type="NCBI Taxonomy" id="45954"/>
    <lineage>
        <taxon>Eukaryota</taxon>
        <taxon>Metazoa</taxon>
        <taxon>Spiralia</taxon>
        <taxon>Lophotrochozoa</taxon>
        <taxon>Mollusca</taxon>
        <taxon>Bivalvia</taxon>
        <taxon>Autobranchia</taxon>
        <taxon>Heteroconchia</taxon>
        <taxon>Euheterodonta</taxon>
        <taxon>Imparidentia</taxon>
        <taxon>Neoheterodontei</taxon>
        <taxon>Myida</taxon>
        <taxon>Dreissenoidea</taxon>
        <taxon>Dreissenidae</taxon>
        <taxon>Dreissena</taxon>
    </lineage>
</organism>
<protein>
    <recommendedName>
        <fullName evidence="3">Reverse transcriptase domain-containing protein</fullName>
    </recommendedName>
</protein>
<comment type="caution">
    <text evidence="1">The sequence shown here is derived from an EMBL/GenBank/DDBJ whole genome shotgun (WGS) entry which is preliminary data.</text>
</comment>